<reference evidence="2 3" key="1">
    <citation type="journal article" date="2023" name="Nucleic Acids Res.">
        <title>The hologenome of Daphnia magna reveals possible DNA methylation and microbiome-mediated evolution of the host genome.</title>
        <authorList>
            <person name="Chaturvedi A."/>
            <person name="Li X."/>
            <person name="Dhandapani V."/>
            <person name="Marshall H."/>
            <person name="Kissane S."/>
            <person name="Cuenca-Cambronero M."/>
            <person name="Asole G."/>
            <person name="Calvet F."/>
            <person name="Ruiz-Romero M."/>
            <person name="Marangio P."/>
            <person name="Guigo R."/>
            <person name="Rago D."/>
            <person name="Mirbahai L."/>
            <person name="Eastwood N."/>
            <person name="Colbourne J.K."/>
            <person name="Zhou J."/>
            <person name="Mallon E."/>
            <person name="Orsini L."/>
        </authorList>
    </citation>
    <scope>NUCLEOTIDE SEQUENCE [LARGE SCALE GENOMIC DNA]</scope>
    <source>
        <strain evidence="2">LRV0_1</strain>
    </source>
</reference>
<dbReference type="PANTHER" id="PTHR33194">
    <property type="entry name" value="ZINC KNUCKLE DOMAINCONTAINING PROTEIN"/>
    <property type="match status" value="1"/>
</dbReference>
<dbReference type="EMBL" id="JAOYFB010000037">
    <property type="protein sequence ID" value="KAK4024100.1"/>
    <property type="molecule type" value="Genomic_DNA"/>
</dbReference>
<sequence>MLSLSSSTRRVDVRCPRSPSRRLHPELSSELSGGESTATGQTQDPEISTSIENLATSGEVIIQQSGFSSPGDQSDSGSDNEADSRQPIHPVVPVIGQHFVGNPRHQQQRQRTAMAAVRKFISPPIFRGSPTEDARQWLEHYETISTHNGWGNADK</sequence>
<evidence type="ECO:0000313" key="3">
    <source>
        <dbReference type="Proteomes" id="UP001234178"/>
    </source>
</evidence>
<feature type="compositionally biased region" description="Polar residues" evidence="1">
    <location>
        <begin position="37"/>
        <end position="48"/>
    </location>
</feature>
<feature type="compositionally biased region" description="Low complexity" evidence="1">
    <location>
        <begin position="63"/>
        <end position="79"/>
    </location>
</feature>
<name>A0ABR0AGD8_9CRUS</name>
<feature type="region of interest" description="Disordered" evidence="1">
    <location>
        <begin position="61"/>
        <end position="92"/>
    </location>
</feature>
<proteinExistence type="predicted"/>
<protein>
    <submittedName>
        <fullName evidence="2">Uncharacterized protein</fullName>
    </submittedName>
</protein>
<organism evidence="2 3">
    <name type="scientific">Daphnia magna</name>
    <dbReference type="NCBI Taxonomy" id="35525"/>
    <lineage>
        <taxon>Eukaryota</taxon>
        <taxon>Metazoa</taxon>
        <taxon>Ecdysozoa</taxon>
        <taxon>Arthropoda</taxon>
        <taxon>Crustacea</taxon>
        <taxon>Branchiopoda</taxon>
        <taxon>Diplostraca</taxon>
        <taxon>Cladocera</taxon>
        <taxon>Anomopoda</taxon>
        <taxon>Daphniidae</taxon>
        <taxon>Daphnia</taxon>
    </lineage>
</organism>
<dbReference type="PANTHER" id="PTHR33194:SF4">
    <property type="entry name" value="CCHC-TYPE DOMAIN-CONTAINING PROTEIN"/>
    <property type="match status" value="1"/>
</dbReference>
<comment type="caution">
    <text evidence="2">The sequence shown here is derived from an EMBL/GenBank/DDBJ whole genome shotgun (WGS) entry which is preliminary data.</text>
</comment>
<feature type="region of interest" description="Disordered" evidence="1">
    <location>
        <begin position="1"/>
        <end position="48"/>
    </location>
</feature>
<evidence type="ECO:0000313" key="2">
    <source>
        <dbReference type="EMBL" id="KAK4024100.1"/>
    </source>
</evidence>
<feature type="compositionally biased region" description="Low complexity" evidence="1">
    <location>
        <begin position="26"/>
        <end position="36"/>
    </location>
</feature>
<gene>
    <name evidence="2" type="ORF">OUZ56_009490</name>
</gene>
<accession>A0ABR0AGD8</accession>
<evidence type="ECO:0000256" key="1">
    <source>
        <dbReference type="SAM" id="MobiDB-lite"/>
    </source>
</evidence>
<dbReference type="Proteomes" id="UP001234178">
    <property type="component" value="Unassembled WGS sequence"/>
</dbReference>
<keyword evidence="3" id="KW-1185">Reference proteome</keyword>